<dbReference type="EC" id="3.2.1.8" evidence="9"/>
<evidence type="ECO:0000256" key="3">
    <source>
        <dbReference type="ARBA" id="ARBA00022651"/>
    </source>
</evidence>
<proteinExistence type="inferred from homology"/>
<dbReference type="PROSITE" id="PS00562">
    <property type="entry name" value="CBM1_1"/>
    <property type="match status" value="1"/>
</dbReference>
<evidence type="ECO:0000256" key="11">
    <source>
        <dbReference type="SAM" id="SignalP"/>
    </source>
</evidence>
<comment type="caution">
    <text evidence="14">The sequence shown here is derived from an EMBL/GenBank/DDBJ whole genome shotgun (WGS) entry which is preliminary data.</text>
</comment>
<comment type="similarity">
    <text evidence="2 9">Belongs to the glycosyl hydrolase 10 (cellulase F) family.</text>
</comment>
<keyword evidence="15" id="KW-1185">Reference proteome</keyword>
<feature type="region of interest" description="Disordered" evidence="10">
    <location>
        <begin position="330"/>
        <end position="385"/>
    </location>
</feature>
<reference evidence="14 15" key="2">
    <citation type="submission" date="2016-08" db="EMBL/GenBank/DDBJ databases">
        <title>Pervasive Adenine N6-methylation of Active Genes in Fungi.</title>
        <authorList>
            <consortium name="DOE Joint Genome Institute"/>
            <person name="Mondo S.J."/>
            <person name="Dannebaum R.O."/>
            <person name="Kuo R.C."/>
            <person name="Labutti K."/>
            <person name="Haridas S."/>
            <person name="Kuo A."/>
            <person name="Salamov A."/>
            <person name="Ahrendt S.R."/>
            <person name="Lipzen A."/>
            <person name="Sullivan W."/>
            <person name="Andreopoulos W.B."/>
            <person name="Clum A."/>
            <person name="Lindquist E."/>
            <person name="Daum C."/>
            <person name="Ramamoorthy G.K."/>
            <person name="Gryganskyi A."/>
            <person name="Culley D."/>
            <person name="Magnuson J.K."/>
            <person name="James T.Y."/>
            <person name="O'Malley M.A."/>
            <person name="Stajich J.E."/>
            <person name="Spatafora J.W."/>
            <person name="Visel A."/>
            <person name="Grigoriev I.V."/>
        </authorList>
    </citation>
    <scope>NUCLEOTIDE SEQUENCE [LARGE SCALE GENOMIC DNA]</scope>
    <source>
        <strain evidence="15">finn</strain>
    </source>
</reference>
<keyword evidence="3" id="KW-0858">Xylan degradation</keyword>
<evidence type="ECO:0000259" key="12">
    <source>
        <dbReference type="PROSITE" id="PS51164"/>
    </source>
</evidence>
<feature type="chain" id="PRO_5012123971" description="Beta-xylanase" evidence="11">
    <location>
        <begin position="19"/>
        <end position="427"/>
    </location>
</feature>
<evidence type="ECO:0000256" key="5">
    <source>
        <dbReference type="ARBA" id="ARBA00022801"/>
    </source>
</evidence>
<keyword evidence="8 9" id="KW-0624">Polysaccharide degradation</keyword>
<feature type="domain" description="CBM1" evidence="12">
    <location>
        <begin position="392"/>
        <end position="427"/>
    </location>
</feature>
<sequence length="427" mass="47180">MRFSTVLTALPLISSAFAYESLKSHANGIKIGVAGNTLNFNDSAYMSALSNFNYMVAENGCKLPAIQGQRGVYNFNDCDAHLAKAKELGMTFRGHCLIWHAYQPAWFESLRGDDLKKAIVDHITTVLKHYDGKIDAWDVVNEAIDDNSTGSNWKLRSSFLSQNVPDFIDIAFKTARSVSPSTKLFYNDYSADGIYAKTDAVFNFVKDLKSRNIPIDGVGLQYHVSTSAYGHPSYDQVNSLLGRYCQLGVEVHITEMDVKCEGNESQQPQIFADALRACLNNSCCKAFLVWGVGDNDSWLGGSAKGLLFDGTYQPKDSYFALIKALGGSGNSSNGNQNQNQNQNNNNQWNQNQNQNQNNNNQWNQNQNQNNNNNNNQNQNQNNNNQNNAVGGNCAGQWAQCGGIGFNGPSCCSQGTCKQINEYYSQCQ</sequence>
<dbReference type="Pfam" id="PF00734">
    <property type="entry name" value="CBM_1"/>
    <property type="match status" value="1"/>
</dbReference>
<evidence type="ECO:0000259" key="13">
    <source>
        <dbReference type="PROSITE" id="PS51760"/>
    </source>
</evidence>
<dbReference type="PANTHER" id="PTHR31490:SF88">
    <property type="entry name" value="BETA-XYLANASE"/>
    <property type="match status" value="1"/>
</dbReference>
<dbReference type="AlphaFoldDB" id="A0A1Y1V1H5"/>
<dbReference type="Pfam" id="PF00331">
    <property type="entry name" value="Glyco_hydro_10"/>
    <property type="match status" value="1"/>
</dbReference>
<organism evidence="14 15">
    <name type="scientific">Piromyces finnis</name>
    <dbReference type="NCBI Taxonomy" id="1754191"/>
    <lineage>
        <taxon>Eukaryota</taxon>
        <taxon>Fungi</taxon>
        <taxon>Fungi incertae sedis</taxon>
        <taxon>Chytridiomycota</taxon>
        <taxon>Chytridiomycota incertae sedis</taxon>
        <taxon>Neocallimastigomycetes</taxon>
        <taxon>Neocallimastigales</taxon>
        <taxon>Neocallimastigaceae</taxon>
        <taxon>Piromyces</taxon>
    </lineage>
</organism>
<dbReference type="SUPFAM" id="SSF57180">
    <property type="entry name" value="Cellulose-binding domain"/>
    <property type="match status" value="1"/>
</dbReference>
<evidence type="ECO:0000256" key="4">
    <source>
        <dbReference type="ARBA" id="ARBA00022729"/>
    </source>
</evidence>
<evidence type="ECO:0000313" key="15">
    <source>
        <dbReference type="Proteomes" id="UP000193719"/>
    </source>
</evidence>
<dbReference type="InterPro" id="IPR000254">
    <property type="entry name" value="CBD"/>
</dbReference>
<dbReference type="OrthoDB" id="3055998at2759"/>
<dbReference type="PROSITE" id="PS51164">
    <property type="entry name" value="CBM1_2"/>
    <property type="match status" value="1"/>
</dbReference>
<dbReference type="Gene3D" id="3.20.20.80">
    <property type="entry name" value="Glycosidases"/>
    <property type="match status" value="1"/>
</dbReference>
<dbReference type="InterPro" id="IPR001000">
    <property type="entry name" value="GH10_dom"/>
</dbReference>
<evidence type="ECO:0000256" key="6">
    <source>
        <dbReference type="ARBA" id="ARBA00023277"/>
    </source>
</evidence>
<evidence type="ECO:0000256" key="8">
    <source>
        <dbReference type="ARBA" id="ARBA00023326"/>
    </source>
</evidence>
<dbReference type="Proteomes" id="UP000193719">
    <property type="component" value="Unassembled WGS sequence"/>
</dbReference>
<evidence type="ECO:0000256" key="7">
    <source>
        <dbReference type="ARBA" id="ARBA00023295"/>
    </source>
</evidence>
<dbReference type="EMBL" id="MCFH01000042">
    <property type="protein sequence ID" value="ORX44997.1"/>
    <property type="molecule type" value="Genomic_DNA"/>
</dbReference>
<dbReference type="SUPFAM" id="SSF51445">
    <property type="entry name" value="(Trans)glycosidases"/>
    <property type="match status" value="1"/>
</dbReference>
<comment type="catalytic activity">
    <reaction evidence="1 9">
        <text>Endohydrolysis of (1-&gt;4)-beta-D-xylosidic linkages in xylans.</text>
        <dbReference type="EC" id="3.2.1.8"/>
    </reaction>
</comment>
<evidence type="ECO:0000256" key="2">
    <source>
        <dbReference type="ARBA" id="ARBA00007495"/>
    </source>
</evidence>
<keyword evidence="4 11" id="KW-0732">Signal</keyword>
<evidence type="ECO:0000313" key="14">
    <source>
        <dbReference type="EMBL" id="ORX44997.1"/>
    </source>
</evidence>
<dbReference type="InterPro" id="IPR017853">
    <property type="entry name" value="GH"/>
</dbReference>
<dbReference type="PROSITE" id="PS51760">
    <property type="entry name" value="GH10_2"/>
    <property type="match status" value="1"/>
</dbReference>
<feature type="compositionally biased region" description="Low complexity" evidence="10">
    <location>
        <begin position="335"/>
        <end position="385"/>
    </location>
</feature>
<evidence type="ECO:0000256" key="1">
    <source>
        <dbReference type="ARBA" id="ARBA00000681"/>
    </source>
</evidence>
<name>A0A1Y1V1H5_9FUNG</name>
<feature type="signal peptide" evidence="11">
    <location>
        <begin position="1"/>
        <end position="18"/>
    </location>
</feature>
<dbReference type="STRING" id="1754191.A0A1Y1V1H5"/>
<dbReference type="GO" id="GO:0045493">
    <property type="term" value="P:xylan catabolic process"/>
    <property type="evidence" value="ECO:0007669"/>
    <property type="project" value="UniProtKB-KW"/>
</dbReference>
<keyword evidence="5 9" id="KW-0378">Hydrolase</keyword>
<dbReference type="PANTHER" id="PTHR31490">
    <property type="entry name" value="GLYCOSYL HYDROLASE"/>
    <property type="match status" value="1"/>
</dbReference>
<dbReference type="InterPro" id="IPR044846">
    <property type="entry name" value="GH10"/>
</dbReference>
<dbReference type="InterPro" id="IPR035971">
    <property type="entry name" value="CBD_sf"/>
</dbReference>
<dbReference type="SMART" id="SM00236">
    <property type="entry name" value="fCBD"/>
    <property type="match status" value="1"/>
</dbReference>
<dbReference type="GO" id="GO:0030248">
    <property type="term" value="F:cellulose binding"/>
    <property type="evidence" value="ECO:0007669"/>
    <property type="project" value="InterPro"/>
</dbReference>
<feature type="domain" description="GH10" evidence="13">
    <location>
        <begin position="7"/>
        <end position="324"/>
    </location>
</feature>
<dbReference type="SMART" id="SM00633">
    <property type="entry name" value="Glyco_10"/>
    <property type="match status" value="1"/>
</dbReference>
<accession>A0A1Y1V1H5</accession>
<keyword evidence="7 9" id="KW-0326">Glycosidase</keyword>
<evidence type="ECO:0000256" key="10">
    <source>
        <dbReference type="SAM" id="MobiDB-lite"/>
    </source>
</evidence>
<dbReference type="PRINTS" id="PR00134">
    <property type="entry name" value="GLHYDRLASE10"/>
</dbReference>
<dbReference type="GO" id="GO:0005576">
    <property type="term" value="C:extracellular region"/>
    <property type="evidence" value="ECO:0007669"/>
    <property type="project" value="InterPro"/>
</dbReference>
<gene>
    <name evidence="14" type="ORF">BCR36DRAFT_585873</name>
</gene>
<evidence type="ECO:0000256" key="9">
    <source>
        <dbReference type="RuleBase" id="RU361174"/>
    </source>
</evidence>
<dbReference type="GO" id="GO:0031176">
    <property type="term" value="F:endo-1,4-beta-xylanase activity"/>
    <property type="evidence" value="ECO:0007669"/>
    <property type="project" value="UniProtKB-EC"/>
</dbReference>
<protein>
    <recommendedName>
        <fullName evidence="9">Beta-xylanase</fullName>
        <ecNumber evidence="9">3.2.1.8</ecNumber>
    </recommendedName>
</protein>
<reference evidence="14 15" key="1">
    <citation type="submission" date="2016-08" db="EMBL/GenBank/DDBJ databases">
        <title>Genomes of anaerobic fungi encode conserved fungal cellulosomes for biomass hydrolysis.</title>
        <authorList>
            <consortium name="DOE Joint Genome Institute"/>
            <person name="Haitjema C.H."/>
            <person name="Gilmore S.P."/>
            <person name="Henske J.K."/>
            <person name="Solomon K.V."/>
            <person name="De Groot R."/>
            <person name="Kuo A."/>
            <person name="Mondo S.J."/>
            <person name="Salamov A.A."/>
            <person name="Labutti K."/>
            <person name="Zhao Z."/>
            <person name="Chiniquy J."/>
            <person name="Barry K."/>
            <person name="Brewer H.M."/>
            <person name="Purvine S.O."/>
            <person name="Wright A.T."/>
            <person name="Boxma B."/>
            <person name="Van Alen T."/>
            <person name="Hackstein J.H."/>
            <person name="Baker S.E."/>
            <person name="Grigoriev I.V."/>
            <person name="O'Malley M.A."/>
        </authorList>
    </citation>
    <scope>NUCLEOTIDE SEQUENCE [LARGE SCALE GENOMIC DNA]</scope>
    <source>
        <strain evidence="15">finn</strain>
    </source>
</reference>
<keyword evidence="6 9" id="KW-0119">Carbohydrate metabolism</keyword>